<feature type="repeat" description="TPR" evidence="6">
    <location>
        <begin position="805"/>
        <end position="838"/>
    </location>
</feature>
<dbReference type="InterPro" id="IPR013105">
    <property type="entry name" value="TPR_2"/>
</dbReference>
<dbReference type="RefSeq" id="WP_090551205.1">
    <property type="nucleotide sequence ID" value="NZ_FNSR01000002.1"/>
</dbReference>
<dbReference type="SMART" id="SM00028">
    <property type="entry name" value="TPR"/>
    <property type="match status" value="6"/>
</dbReference>
<protein>
    <submittedName>
        <fullName evidence="10">Tetratricopeptide repeat-containing protein</fullName>
    </submittedName>
</protein>
<keyword evidence="4 6" id="KW-0802">TPR repeat</keyword>
<gene>
    <name evidence="10" type="ORF">SAMN05192542_104317</name>
</gene>
<dbReference type="UniPathway" id="UPA00694"/>
<comment type="pathway">
    <text evidence="1">Glycan metabolism; bacterial cellulose biosynthesis.</text>
</comment>
<dbReference type="InterPro" id="IPR019734">
    <property type="entry name" value="TPR_rpt"/>
</dbReference>
<dbReference type="Pfam" id="PF05420">
    <property type="entry name" value="BCSC_C"/>
    <property type="match status" value="1"/>
</dbReference>
<dbReference type="InterPro" id="IPR011990">
    <property type="entry name" value="TPR-like_helical_dom_sf"/>
</dbReference>
<feature type="domain" description="Cellulose synthase operon C C-terminal" evidence="9">
    <location>
        <begin position="950"/>
        <end position="1295"/>
    </location>
</feature>
<evidence type="ECO:0000256" key="5">
    <source>
        <dbReference type="ARBA" id="ARBA00022916"/>
    </source>
</evidence>
<evidence type="ECO:0000256" key="3">
    <source>
        <dbReference type="ARBA" id="ARBA00022737"/>
    </source>
</evidence>
<dbReference type="GO" id="GO:0030244">
    <property type="term" value="P:cellulose biosynthetic process"/>
    <property type="evidence" value="ECO:0007669"/>
    <property type="project" value="UniProtKB-KW"/>
</dbReference>
<keyword evidence="3" id="KW-0677">Repeat</keyword>
<dbReference type="EMBL" id="FOAJ01000004">
    <property type="protein sequence ID" value="SEK97168.1"/>
    <property type="molecule type" value="Genomic_DNA"/>
</dbReference>
<dbReference type="PANTHER" id="PTHR45586">
    <property type="entry name" value="TPR REPEAT-CONTAINING PROTEIN PA4667"/>
    <property type="match status" value="1"/>
</dbReference>
<reference evidence="11" key="1">
    <citation type="submission" date="2016-10" db="EMBL/GenBank/DDBJ databases">
        <authorList>
            <person name="Varghese N."/>
            <person name="Submissions S."/>
        </authorList>
    </citation>
    <scope>NUCLEOTIDE SEQUENCE [LARGE SCALE GENOMIC DNA]</scope>
    <source>
        <strain evidence="11">LMG 26416</strain>
    </source>
</reference>
<evidence type="ECO:0000256" key="2">
    <source>
        <dbReference type="ARBA" id="ARBA00022729"/>
    </source>
</evidence>
<accession>A0A1H7LE99</accession>
<dbReference type="SUPFAM" id="SSF48452">
    <property type="entry name" value="TPR-like"/>
    <property type="match status" value="3"/>
</dbReference>
<feature type="signal peptide" evidence="8">
    <location>
        <begin position="1"/>
        <end position="44"/>
    </location>
</feature>
<dbReference type="OrthoDB" id="174989at2"/>
<evidence type="ECO:0000256" key="1">
    <source>
        <dbReference type="ARBA" id="ARBA00005186"/>
    </source>
</evidence>
<evidence type="ECO:0000313" key="10">
    <source>
        <dbReference type="EMBL" id="SEK97168.1"/>
    </source>
</evidence>
<sequence length="1314" mass="142247">MPRAPLTVRAAFAPKRPPRVSQRAAALAAAVAAVGFAAAGDAYAQGAQPAPKPAASPTPGAAAAKPAPSAPTPPSAPMNPQVAQLLAAARTWEDKNRPDMARGLVQKALLISPQQPEALALLGEVELKSNQPDAANKILQQLRQIAPNHPATQNLADAYRVATTGKVDVATIRMLSTAGKNEEAAQRLQQLFPRGAPQGDLAGFYYKILSGTPAGRARALDDLHARLRQNPNDLSLQLILADLLTDNWRTRVEGLTLLYSVYQQPESNRTAALDLWHRTLTYAQRGDPQYYIWWKRYLQEVPGDPQAQSVVAEYEKSGINEQTAARLAQSGGGGGAPAIETPEQRAARARAAQGEKIGEQGLARMREGRHDEARALFERALALDPGDAGKWRGLIATATLWGTIAKANTANSQGKPAEGETLARDALKLDPANVYAAHALTAALIAQQKWPEAEAVARPLATGPKPDIDALRDLVTILRATHRDAEIDPLIAGVAPRVAGSQTQLAKMRAEVLSLQAEQSIAEKNNSAALAKLEDAVRLTPDDPWLRYSLARLYSSLRLPALGRAVMEDGLKTAPSPEMHYASALYFNYSLDDIDAANGQIAQIPPDARTPSMRELAGNIAAQRQVRDARMLVAQGREDEARALLTQAEADAQGDPQMLATIGREWIALGDADHGLALVKNWLDAHPDDPAIGVRLRYGELLAAANRDDALAGWLAESRTLPGVTDEQRASFDDQALRLSLRQVDRQLDEGDVRGARRTLAAVPATQHADRRWLLAQADIDETAGNYRAGIRDAQQVLAAQPDDAEARLTLARMYERMGQRAKATALVREVLEDAPDDDIDTRLSIARRFTAEGREDDAAAVVDPLRERYPQRSDLTAQSGRIEQSRGHYDEAAALYREAGAQERAEGAQPGVDGLTSVGRAMQQLNDRRQPQIATEVVQSNLTGDAGISRLNSTEVPLYVRIPNGYSGHYFFHADSVYLNAGTLPGGSFDDAYQYGKIAALGNAGLGPMRKDATGVALAAGYEFSGANDSWRADVGSTPLGFPIASVLGGFQYRHDFPNASLSFDASRRPMTSSLVSYAGGVDPVTGQKWGGVVRNSITVRGAQDVWKGSVFASVGIGVLTGDNVQDNREFRVRGGFDYPVYQTPNQRVSTGLIGNFWKYQRNEHFYTFGNGGYYSPQSYTSVSIPIDWTGRYRKLSWELGGSVGMSFTREDESPYYPTSAALQDAAEQQLSAARLGSPFFGGGGSGGGFSYTVLAAAEYRITPHWIVGGRLQIDRSRDYAPNVAMVWLRYFFNSQHGPVPFPPTPVRRYSDY</sequence>
<feature type="chain" id="PRO_5030029038" evidence="8">
    <location>
        <begin position="45"/>
        <end position="1314"/>
    </location>
</feature>
<evidence type="ECO:0000256" key="7">
    <source>
        <dbReference type="SAM" id="MobiDB-lite"/>
    </source>
</evidence>
<evidence type="ECO:0000256" key="4">
    <source>
        <dbReference type="ARBA" id="ARBA00022803"/>
    </source>
</evidence>
<feature type="repeat" description="TPR" evidence="6">
    <location>
        <begin position="354"/>
        <end position="387"/>
    </location>
</feature>
<keyword evidence="5" id="KW-0135">Cellulose biosynthesis</keyword>
<feature type="compositionally biased region" description="Pro residues" evidence="7">
    <location>
        <begin position="68"/>
        <end position="77"/>
    </location>
</feature>
<keyword evidence="11" id="KW-1185">Reference proteome</keyword>
<evidence type="ECO:0000256" key="8">
    <source>
        <dbReference type="SAM" id="SignalP"/>
    </source>
</evidence>
<dbReference type="Pfam" id="PF07719">
    <property type="entry name" value="TPR_2"/>
    <property type="match status" value="1"/>
</dbReference>
<evidence type="ECO:0000259" key="9">
    <source>
        <dbReference type="Pfam" id="PF05420"/>
    </source>
</evidence>
<proteinExistence type="predicted"/>
<dbReference type="PRINTS" id="PR01441">
    <property type="entry name" value="CELLSNTHASEC"/>
</dbReference>
<dbReference type="Proteomes" id="UP000199120">
    <property type="component" value="Unassembled WGS sequence"/>
</dbReference>
<dbReference type="Pfam" id="PF14559">
    <property type="entry name" value="TPR_19"/>
    <property type="match status" value="2"/>
</dbReference>
<dbReference type="InterPro" id="IPR051012">
    <property type="entry name" value="CellSynth/LPSAsmb/PSIAsmb"/>
</dbReference>
<organism evidence="10 11">
    <name type="scientific">Paraburkholderia caballeronis</name>
    <dbReference type="NCBI Taxonomy" id="416943"/>
    <lineage>
        <taxon>Bacteria</taxon>
        <taxon>Pseudomonadati</taxon>
        <taxon>Pseudomonadota</taxon>
        <taxon>Betaproteobacteria</taxon>
        <taxon>Burkholderiales</taxon>
        <taxon>Burkholderiaceae</taxon>
        <taxon>Paraburkholderia</taxon>
    </lineage>
</organism>
<dbReference type="PANTHER" id="PTHR45586:SF1">
    <property type="entry name" value="LIPOPOLYSACCHARIDE ASSEMBLY PROTEIN B"/>
    <property type="match status" value="1"/>
</dbReference>
<dbReference type="InterPro" id="IPR008410">
    <property type="entry name" value="BCSC_C"/>
</dbReference>
<feature type="region of interest" description="Disordered" evidence="7">
    <location>
        <begin position="46"/>
        <end position="79"/>
    </location>
</feature>
<dbReference type="PROSITE" id="PS50005">
    <property type="entry name" value="TPR"/>
    <property type="match status" value="2"/>
</dbReference>
<dbReference type="GO" id="GO:0019867">
    <property type="term" value="C:outer membrane"/>
    <property type="evidence" value="ECO:0007669"/>
    <property type="project" value="InterPro"/>
</dbReference>
<keyword evidence="2 8" id="KW-0732">Signal</keyword>
<dbReference type="STRING" id="416943.SAMN05445871_3861"/>
<dbReference type="GO" id="GO:0006011">
    <property type="term" value="P:UDP-alpha-D-glucose metabolic process"/>
    <property type="evidence" value="ECO:0007669"/>
    <property type="project" value="InterPro"/>
</dbReference>
<feature type="compositionally biased region" description="Low complexity" evidence="7">
    <location>
        <begin position="57"/>
        <end position="67"/>
    </location>
</feature>
<dbReference type="InterPro" id="IPR003921">
    <property type="entry name" value="Cell_synth_C"/>
</dbReference>
<name>A0A1H7LE99_9BURK</name>
<evidence type="ECO:0000256" key="6">
    <source>
        <dbReference type="PROSITE-ProRule" id="PRU00339"/>
    </source>
</evidence>
<feature type="region of interest" description="Disordered" evidence="7">
    <location>
        <begin position="326"/>
        <end position="345"/>
    </location>
</feature>
<evidence type="ECO:0000313" key="11">
    <source>
        <dbReference type="Proteomes" id="UP000199120"/>
    </source>
</evidence>
<dbReference type="Gene3D" id="1.25.40.10">
    <property type="entry name" value="Tetratricopeptide repeat domain"/>
    <property type="match status" value="4"/>
</dbReference>